<dbReference type="AlphaFoldDB" id="A0A286IB69"/>
<dbReference type="InterPro" id="IPR022224">
    <property type="entry name" value="DUF3750"/>
</dbReference>
<evidence type="ECO:0000256" key="1">
    <source>
        <dbReference type="SAM" id="SignalP"/>
    </source>
</evidence>
<organism evidence="2 3">
    <name type="scientific">Hoeflea halophila</name>
    <dbReference type="NCBI Taxonomy" id="714899"/>
    <lineage>
        <taxon>Bacteria</taxon>
        <taxon>Pseudomonadati</taxon>
        <taxon>Pseudomonadota</taxon>
        <taxon>Alphaproteobacteria</taxon>
        <taxon>Hyphomicrobiales</taxon>
        <taxon>Rhizobiaceae</taxon>
        <taxon>Hoeflea</taxon>
    </lineage>
</organism>
<dbReference type="Proteomes" id="UP000219465">
    <property type="component" value="Unassembled WGS sequence"/>
</dbReference>
<proteinExistence type="predicted"/>
<keyword evidence="1" id="KW-0732">Signal</keyword>
<evidence type="ECO:0000313" key="2">
    <source>
        <dbReference type="EMBL" id="SOE17368.1"/>
    </source>
</evidence>
<accession>A0A286IB69</accession>
<gene>
    <name evidence="2" type="ORF">SAMN05877838_2267</name>
</gene>
<sequence length="250" mass="26658">MKKIALVLLVCFVAPALASLAVRAAGSQPGSWRTADWSSSGLLPDPALDSEAAVYVMAARTGGLKGALAVHSWIVTKSAGAARYSRYDKVGWGSPIRTNAYPADGRWYSNAPEILTALHGADAGKLIPKIEAAVESYPFSHRGDYRIWPGPNSNSFIAHVLREVPELDVALPPEAVGRDFRSLGDFVTLSPDWRNLELSLGGYAGLAVGTRYGVELRLAGLVFGIDIMRPAVKLPGFGRIGMAREVALVS</sequence>
<dbReference type="Pfam" id="PF12570">
    <property type="entry name" value="DUF3750"/>
    <property type="match status" value="1"/>
</dbReference>
<feature type="chain" id="PRO_5013284499" evidence="1">
    <location>
        <begin position="19"/>
        <end position="250"/>
    </location>
</feature>
<reference evidence="3" key="1">
    <citation type="submission" date="2017-08" db="EMBL/GenBank/DDBJ databases">
        <authorList>
            <person name="Varghese N."/>
            <person name="Submissions S."/>
        </authorList>
    </citation>
    <scope>NUCLEOTIDE SEQUENCE [LARGE SCALE GENOMIC DNA]</scope>
    <source>
        <strain evidence="3">KCTC 23107</strain>
    </source>
</reference>
<evidence type="ECO:0000313" key="3">
    <source>
        <dbReference type="Proteomes" id="UP000219465"/>
    </source>
</evidence>
<keyword evidence="3" id="KW-1185">Reference proteome</keyword>
<name>A0A286IB69_9HYPH</name>
<dbReference type="EMBL" id="OCPC01000003">
    <property type="protein sequence ID" value="SOE17368.1"/>
    <property type="molecule type" value="Genomic_DNA"/>
</dbReference>
<dbReference type="RefSeq" id="WP_244577865.1">
    <property type="nucleotide sequence ID" value="NZ_OCPC01000003.1"/>
</dbReference>
<feature type="signal peptide" evidence="1">
    <location>
        <begin position="1"/>
        <end position="18"/>
    </location>
</feature>
<protein>
    <submittedName>
        <fullName evidence="2">Uncharacterized protein DUF3750</fullName>
    </submittedName>
</protein>